<accession>A0A0F9CKG6</accession>
<gene>
    <name evidence="2" type="ORF">LCGC14_2655760</name>
</gene>
<name>A0A0F9CKG6_9ZZZZ</name>
<protein>
    <submittedName>
        <fullName evidence="2">Uncharacterized protein</fullName>
    </submittedName>
</protein>
<sequence>MNKRQITKALSTAAFTPGKLGPMKVIADVGNINYYVRRATEFLTLSLTALTREQRIKYFDSALGLIALAKVKTQETEKDEVFVHPRCLGYTPGSVGKNEVCKQNEEVPCTQDVCDSGKCIVSGICPGTDVLKATKEVFGKDNNEVDKVGATCNGSCNTQDCVAYNFCPVKDVVIVKKDINEVDKQDKDGEVQGTGDSVPPLGISGDIPDPPDGCQSPRQISEETQPRTEAQKPFYAIDT</sequence>
<evidence type="ECO:0000313" key="2">
    <source>
        <dbReference type="EMBL" id="KKK97136.1"/>
    </source>
</evidence>
<evidence type="ECO:0000256" key="1">
    <source>
        <dbReference type="SAM" id="MobiDB-lite"/>
    </source>
</evidence>
<dbReference type="AlphaFoldDB" id="A0A0F9CKG6"/>
<organism evidence="2">
    <name type="scientific">marine sediment metagenome</name>
    <dbReference type="NCBI Taxonomy" id="412755"/>
    <lineage>
        <taxon>unclassified sequences</taxon>
        <taxon>metagenomes</taxon>
        <taxon>ecological metagenomes</taxon>
    </lineage>
</organism>
<feature type="region of interest" description="Disordered" evidence="1">
    <location>
        <begin position="184"/>
        <end position="239"/>
    </location>
</feature>
<reference evidence="2" key="1">
    <citation type="journal article" date="2015" name="Nature">
        <title>Complex archaea that bridge the gap between prokaryotes and eukaryotes.</title>
        <authorList>
            <person name="Spang A."/>
            <person name="Saw J.H."/>
            <person name="Jorgensen S.L."/>
            <person name="Zaremba-Niedzwiedzka K."/>
            <person name="Martijn J."/>
            <person name="Lind A.E."/>
            <person name="van Eijk R."/>
            <person name="Schleper C."/>
            <person name="Guy L."/>
            <person name="Ettema T.J."/>
        </authorList>
    </citation>
    <scope>NUCLEOTIDE SEQUENCE</scope>
</reference>
<comment type="caution">
    <text evidence="2">The sequence shown here is derived from an EMBL/GenBank/DDBJ whole genome shotgun (WGS) entry which is preliminary data.</text>
</comment>
<feature type="compositionally biased region" description="Basic and acidic residues" evidence="1">
    <location>
        <begin position="220"/>
        <end position="230"/>
    </location>
</feature>
<dbReference type="EMBL" id="LAZR01046180">
    <property type="protein sequence ID" value="KKK97136.1"/>
    <property type="molecule type" value="Genomic_DNA"/>
</dbReference>
<proteinExistence type="predicted"/>